<dbReference type="AlphaFoldDB" id="Q4PJ02"/>
<accession>Q4PJ02</accession>
<feature type="transmembrane region" description="Helical" evidence="6">
    <location>
        <begin position="7"/>
        <end position="25"/>
    </location>
</feature>
<gene>
    <name evidence="7" type="primary">atp i</name>
</gene>
<protein>
    <submittedName>
        <fullName evidence="7">Sodium-translocating ATPase F0 alpha subunit</fullName>
    </submittedName>
</protein>
<proteinExistence type="predicted"/>
<sequence>MNQEIKKILKNSLITSLIVLVYGIVVRNPIVYFGMFVGCLISTFCFYMICQEAESAMKSGSPFKMTVTGYMKRYAIYGIYLGILVKFFGFPVFLGGAVGLLNIKFNIFLKVVSTQFEKIKKKLSSLK</sequence>
<evidence type="ECO:0000256" key="4">
    <source>
        <dbReference type="ARBA" id="ARBA00022989"/>
    </source>
</evidence>
<name>Q4PJ02_PROMO</name>
<evidence type="ECO:0000256" key="1">
    <source>
        <dbReference type="ARBA" id="ARBA00004651"/>
    </source>
</evidence>
<dbReference type="InterPro" id="IPR005598">
    <property type="entry name" value="ATP_synth_I"/>
</dbReference>
<dbReference type="GO" id="GO:0005886">
    <property type="term" value="C:plasma membrane"/>
    <property type="evidence" value="ECO:0007669"/>
    <property type="project" value="UniProtKB-SubCell"/>
</dbReference>
<dbReference type="EMBL" id="AH000416">
    <property type="protein sequence ID" value="AAA09660.1"/>
    <property type="molecule type" value="Genomic_DNA"/>
</dbReference>
<feature type="transmembrane region" description="Helical" evidence="6">
    <location>
        <begin position="31"/>
        <end position="50"/>
    </location>
</feature>
<dbReference type="Pfam" id="PF03899">
    <property type="entry name" value="ATP-synt_I"/>
    <property type="match status" value="1"/>
</dbReference>
<keyword evidence="4 6" id="KW-1133">Transmembrane helix</keyword>
<organism evidence="7">
    <name type="scientific">Propionigenium modestum</name>
    <dbReference type="NCBI Taxonomy" id="2333"/>
    <lineage>
        <taxon>Bacteria</taxon>
        <taxon>Fusobacteriati</taxon>
        <taxon>Fusobacteriota</taxon>
        <taxon>Fusobacteriia</taxon>
        <taxon>Fusobacteriales</taxon>
        <taxon>Fusobacteriaceae</taxon>
        <taxon>Propionigenium</taxon>
    </lineage>
</organism>
<feature type="transmembrane region" description="Helical" evidence="6">
    <location>
        <begin position="74"/>
        <end position="101"/>
    </location>
</feature>
<evidence type="ECO:0000256" key="3">
    <source>
        <dbReference type="ARBA" id="ARBA00022692"/>
    </source>
</evidence>
<comment type="subcellular location">
    <subcellularLocation>
        <location evidence="1">Cell membrane</location>
        <topology evidence="1">Multi-pass membrane protein</topology>
    </subcellularLocation>
</comment>
<evidence type="ECO:0000313" key="7">
    <source>
        <dbReference type="EMBL" id="AAA09660.1"/>
    </source>
</evidence>
<keyword evidence="2" id="KW-1003">Cell membrane</keyword>
<evidence type="ECO:0000256" key="2">
    <source>
        <dbReference type="ARBA" id="ARBA00022475"/>
    </source>
</evidence>
<evidence type="ECO:0000256" key="5">
    <source>
        <dbReference type="ARBA" id="ARBA00023136"/>
    </source>
</evidence>
<evidence type="ECO:0000256" key="6">
    <source>
        <dbReference type="SAM" id="Phobius"/>
    </source>
</evidence>
<keyword evidence="5 6" id="KW-0472">Membrane</keyword>
<reference evidence="7" key="1">
    <citation type="journal article" date="1992" name="Eur. J. Biochem.">
        <title>Cloning, sequencing and in vivo expression of genes encoding the F0 part of the sodium-ion-dependent ATP synthase of Propionigenium modestum in Escherichia coli.</title>
        <authorList>
            <person name="Kaim G.W."/>
            <person name="Ludwig W."/>
            <person name="Dimroth P."/>
            <person name="Schleifer K.H."/>
        </authorList>
    </citation>
    <scope>NUCLEOTIDE SEQUENCE</scope>
</reference>
<keyword evidence="3 6" id="KW-0812">Transmembrane</keyword>